<keyword evidence="3" id="KW-1185">Reference proteome</keyword>
<dbReference type="Gene3D" id="3.40.50.1820">
    <property type="entry name" value="alpha/beta hydrolase"/>
    <property type="match status" value="1"/>
</dbReference>
<dbReference type="Proteomes" id="UP000198619">
    <property type="component" value="Unassembled WGS sequence"/>
</dbReference>
<accession>A0A1I0XWB1</accession>
<dbReference type="EMBL" id="FOKI01000010">
    <property type="protein sequence ID" value="SFB05355.1"/>
    <property type="molecule type" value="Genomic_DNA"/>
</dbReference>
<evidence type="ECO:0000313" key="2">
    <source>
        <dbReference type="EMBL" id="SFB05355.1"/>
    </source>
</evidence>
<dbReference type="GO" id="GO:0016787">
    <property type="term" value="F:hydrolase activity"/>
    <property type="evidence" value="ECO:0007669"/>
    <property type="project" value="UniProtKB-KW"/>
</dbReference>
<dbReference type="STRING" id="84698.SAMN04488528_101039"/>
<dbReference type="InterPro" id="IPR022742">
    <property type="entry name" value="Hydrolase_4"/>
</dbReference>
<sequence length="309" mass="35814">MIKTENFKFIDRDGTKINCYKWYRDQGEHKAIIQISHGMSENIFRYDEFARFLAGNGYIVYGHDHRGHGETANTLEDIGYMSDDNNFTAMVDNLRDLNQNILKENKSLPIILFGHSMGSFISQRYIQMYGNELSGVILSGTNGKHNFTVNLGIILSAIETKLKGRKHKSKMMDKLSFGGFNRNIDKPRTNFDWLSRDEKEVDKYIENQYCGIVFSTSYFHDFTKALKYIQNKGNLNKIPKNLPIYIFAGDNDPVGYKGKGIINLYNTYKKLGIKNVSYKLYKDGRHEMLNEINKKEVMEDTIKWINSII</sequence>
<reference evidence="2 3" key="1">
    <citation type="submission" date="2016-10" db="EMBL/GenBank/DDBJ databases">
        <authorList>
            <person name="de Groot N.N."/>
        </authorList>
    </citation>
    <scope>NUCLEOTIDE SEQUENCE [LARGE SCALE GENOMIC DNA]</scope>
    <source>
        <strain evidence="2 3">DSM 12271</strain>
    </source>
</reference>
<feature type="domain" description="Serine aminopeptidase S33" evidence="1">
    <location>
        <begin position="28"/>
        <end position="292"/>
    </location>
</feature>
<name>A0A1I0XWB1_9CLOT</name>
<dbReference type="PANTHER" id="PTHR11614">
    <property type="entry name" value="PHOSPHOLIPASE-RELATED"/>
    <property type="match status" value="1"/>
</dbReference>
<protein>
    <submittedName>
        <fullName evidence="2">Lysophospholipase, alpha-beta hydrolase superfamily</fullName>
    </submittedName>
</protein>
<dbReference type="Pfam" id="PF12146">
    <property type="entry name" value="Hydrolase_4"/>
    <property type="match status" value="1"/>
</dbReference>
<keyword evidence="2" id="KW-0378">Hydrolase</keyword>
<evidence type="ECO:0000313" key="3">
    <source>
        <dbReference type="Proteomes" id="UP000198619"/>
    </source>
</evidence>
<dbReference type="InterPro" id="IPR051044">
    <property type="entry name" value="MAG_DAG_Lipase"/>
</dbReference>
<dbReference type="SUPFAM" id="SSF53474">
    <property type="entry name" value="alpha/beta-Hydrolases"/>
    <property type="match status" value="1"/>
</dbReference>
<dbReference type="InterPro" id="IPR029058">
    <property type="entry name" value="AB_hydrolase_fold"/>
</dbReference>
<evidence type="ECO:0000259" key="1">
    <source>
        <dbReference type="Pfam" id="PF12146"/>
    </source>
</evidence>
<dbReference type="AlphaFoldDB" id="A0A1I0XWB1"/>
<proteinExistence type="predicted"/>
<gene>
    <name evidence="2" type="ORF">SAMN04488528_101039</name>
</gene>
<organism evidence="2 3">
    <name type="scientific">Clostridium frigidicarnis</name>
    <dbReference type="NCBI Taxonomy" id="84698"/>
    <lineage>
        <taxon>Bacteria</taxon>
        <taxon>Bacillati</taxon>
        <taxon>Bacillota</taxon>
        <taxon>Clostridia</taxon>
        <taxon>Eubacteriales</taxon>
        <taxon>Clostridiaceae</taxon>
        <taxon>Clostridium</taxon>
    </lineage>
</organism>